<protein>
    <recommendedName>
        <fullName evidence="3">Alpha/beta hydrolase</fullName>
    </recommendedName>
</protein>
<accession>A0A975PCS2</accession>
<dbReference type="EMBL" id="CP076363">
    <property type="protein sequence ID" value="QWK92756.1"/>
    <property type="molecule type" value="Genomic_DNA"/>
</dbReference>
<sequence length="432" mass="46381">MPTDFVGPISTFDGIFNQTVAFYMIRYDKQGQLLSPQSLDHLMAHVVKEKITDVLFYSHGWNNDFPTAKARYEAFLTGISDTAKAHPHVLRPEVKPVFVGVIWPSTILVWPKDQAPDILATSETEDFGEMLALLSPETRAEVALALKDGKAVDNSLARRVAEDLAMTLPNTEDEVDSTPYSAQDLLEAWTAVKNSEAGTAPPAGGFSDFGAPAPDGDVAMAGVFRFDPRMILRAATVLKMKDRAGVVGKNGVADTLKRLLQETDARLHLFGHSYGAKVVTAGLLHAGAARKAQSVTLFQPAMNHQAFSPDVNGQPGACRPVLSRVERPVMATYSNKDVPLYRIFHLVCRRAKDLTEIAAAGAVSRYAALGGYGPQTLAPGESAIIALPDAGAAFAPQPGAVRLLGLNGANGIDGHGCVNNARTWWAALNQLR</sequence>
<name>A0A975PCS2_9RHOB</name>
<dbReference type="SUPFAM" id="SSF53474">
    <property type="entry name" value="alpha/beta-Hydrolases"/>
    <property type="match status" value="1"/>
</dbReference>
<geneLocation type="plasmid" evidence="1 2">
    <name>p2</name>
</geneLocation>
<organism evidence="1 2">
    <name type="scientific">Gemmobacter fulvus</name>
    <dbReference type="NCBI Taxonomy" id="2840474"/>
    <lineage>
        <taxon>Bacteria</taxon>
        <taxon>Pseudomonadati</taxon>
        <taxon>Pseudomonadota</taxon>
        <taxon>Alphaproteobacteria</taxon>
        <taxon>Rhodobacterales</taxon>
        <taxon>Paracoccaceae</taxon>
        <taxon>Gemmobacter</taxon>
    </lineage>
</organism>
<keyword evidence="1" id="KW-0614">Plasmid</keyword>
<dbReference type="AlphaFoldDB" id="A0A975PCS2"/>
<proteinExistence type="predicted"/>
<reference evidence="1" key="1">
    <citation type="submission" date="2021-06" db="EMBL/GenBank/DDBJ databases">
        <authorList>
            <person name="Lee C.-S."/>
            <person name="Jin L."/>
        </authorList>
    </citation>
    <scope>NUCLEOTIDE SEQUENCE</scope>
    <source>
        <strain evidence="1">Con5</strain>
        <plasmid evidence="1">p2</plasmid>
    </source>
</reference>
<keyword evidence="2" id="KW-1185">Reference proteome</keyword>
<evidence type="ECO:0000313" key="2">
    <source>
        <dbReference type="Proteomes" id="UP000679352"/>
    </source>
</evidence>
<evidence type="ECO:0008006" key="3">
    <source>
        <dbReference type="Google" id="ProtNLM"/>
    </source>
</evidence>
<dbReference type="KEGG" id="gfu:KM031_19120"/>
<gene>
    <name evidence="1" type="ORF">KM031_19120</name>
</gene>
<dbReference type="RefSeq" id="WP_215505483.1">
    <property type="nucleotide sequence ID" value="NZ_CP076363.1"/>
</dbReference>
<dbReference type="InterPro" id="IPR029058">
    <property type="entry name" value="AB_hydrolase_fold"/>
</dbReference>
<dbReference type="Proteomes" id="UP000679352">
    <property type="component" value="Plasmid p2"/>
</dbReference>
<evidence type="ECO:0000313" key="1">
    <source>
        <dbReference type="EMBL" id="QWK92756.1"/>
    </source>
</evidence>